<name>A0AAW8CT38_9PAST</name>
<dbReference type="AlphaFoldDB" id="A0AAW8CT38"/>
<dbReference type="Proteomes" id="UP001230466">
    <property type="component" value="Unassembled WGS sequence"/>
</dbReference>
<accession>A0AAW8CT38</accession>
<sequence length="143" mass="16219">MGKTAQDRRLSVKRKRQDEFSRSVNGATFTPFRHDLARSEEFKNLSPTAVKVFTILLGQYNGKNNGDLSAPLTQSKEVFNLSNKSLLKGVNELIKYEFIELTRQGGKNQCNLYALTCLPINSLRSKIDLIPSQRPSDKWKKAN</sequence>
<dbReference type="RefSeq" id="WP_211599454.1">
    <property type="nucleotide sequence ID" value="NZ_JAGRQI010000043.1"/>
</dbReference>
<evidence type="ECO:0000313" key="2">
    <source>
        <dbReference type="Proteomes" id="UP001230466"/>
    </source>
</evidence>
<dbReference type="EMBL" id="JASAYJ010000044">
    <property type="protein sequence ID" value="MDP8188240.1"/>
    <property type="molecule type" value="Genomic_DNA"/>
</dbReference>
<organism evidence="1 2">
    <name type="scientific">Pasteurella atlantica</name>
    <dbReference type="NCBI Taxonomy" id="2827233"/>
    <lineage>
        <taxon>Bacteria</taxon>
        <taxon>Pseudomonadati</taxon>
        <taxon>Pseudomonadota</taxon>
        <taxon>Gammaproteobacteria</taxon>
        <taxon>Pasteurellales</taxon>
        <taxon>Pasteurellaceae</taxon>
        <taxon>Pasteurella</taxon>
    </lineage>
</organism>
<gene>
    <name evidence="1" type="ORF">QJU78_10830</name>
</gene>
<evidence type="ECO:0000313" key="1">
    <source>
        <dbReference type="EMBL" id="MDP8188240.1"/>
    </source>
</evidence>
<proteinExistence type="predicted"/>
<reference evidence="1" key="1">
    <citation type="journal article" date="2023" name="Front. Microbiol.">
        <title>Phylogeography and host specificity of Pasteurellaceae pathogenic to sea-farmed fish in the north-east Atlantic.</title>
        <authorList>
            <person name="Gulla S."/>
            <person name="Colquhoun D.J."/>
            <person name="Olsen A.B."/>
            <person name="Spilsberg B."/>
            <person name="Lagesen K."/>
            <person name="Aakesson C.P."/>
            <person name="Strom S."/>
            <person name="Manji F."/>
            <person name="Birkbeck T.H."/>
            <person name="Nilsen H.K."/>
        </authorList>
    </citation>
    <scope>NUCLEOTIDE SEQUENCE</scope>
    <source>
        <strain evidence="1">VIB1234</strain>
    </source>
</reference>
<protein>
    <submittedName>
        <fullName evidence="1">ArsR family transcriptional regulator</fullName>
    </submittedName>
</protein>
<comment type="caution">
    <text evidence="1">The sequence shown here is derived from an EMBL/GenBank/DDBJ whole genome shotgun (WGS) entry which is preliminary data.</text>
</comment>